<proteinExistence type="predicted"/>
<keyword evidence="2" id="KW-1185">Reference proteome</keyword>
<name>A0ACB9MLN7_BAUVA</name>
<dbReference type="EMBL" id="CM039434">
    <property type="protein sequence ID" value="KAI4324279.1"/>
    <property type="molecule type" value="Genomic_DNA"/>
</dbReference>
<dbReference type="Proteomes" id="UP000828941">
    <property type="component" value="Chromosome 9"/>
</dbReference>
<protein>
    <submittedName>
        <fullName evidence="1">Uncharacterized protein</fullName>
    </submittedName>
</protein>
<accession>A0ACB9MLN7</accession>
<organism evidence="1 2">
    <name type="scientific">Bauhinia variegata</name>
    <name type="common">Purple orchid tree</name>
    <name type="synonym">Phanera variegata</name>
    <dbReference type="NCBI Taxonomy" id="167791"/>
    <lineage>
        <taxon>Eukaryota</taxon>
        <taxon>Viridiplantae</taxon>
        <taxon>Streptophyta</taxon>
        <taxon>Embryophyta</taxon>
        <taxon>Tracheophyta</taxon>
        <taxon>Spermatophyta</taxon>
        <taxon>Magnoliopsida</taxon>
        <taxon>eudicotyledons</taxon>
        <taxon>Gunneridae</taxon>
        <taxon>Pentapetalae</taxon>
        <taxon>rosids</taxon>
        <taxon>fabids</taxon>
        <taxon>Fabales</taxon>
        <taxon>Fabaceae</taxon>
        <taxon>Cercidoideae</taxon>
        <taxon>Cercideae</taxon>
        <taxon>Bauhiniinae</taxon>
        <taxon>Bauhinia</taxon>
    </lineage>
</organism>
<evidence type="ECO:0000313" key="2">
    <source>
        <dbReference type="Proteomes" id="UP000828941"/>
    </source>
</evidence>
<comment type="caution">
    <text evidence="1">The sequence shown here is derived from an EMBL/GenBank/DDBJ whole genome shotgun (WGS) entry which is preliminary data.</text>
</comment>
<evidence type="ECO:0000313" key="1">
    <source>
        <dbReference type="EMBL" id="KAI4324279.1"/>
    </source>
</evidence>
<gene>
    <name evidence="1" type="ORF">L6164_023832</name>
</gene>
<reference evidence="1 2" key="1">
    <citation type="journal article" date="2022" name="DNA Res.">
        <title>Chromosomal-level genome assembly of the orchid tree Bauhinia variegata (Leguminosae; Cercidoideae) supports the allotetraploid origin hypothesis of Bauhinia.</title>
        <authorList>
            <person name="Zhong Y."/>
            <person name="Chen Y."/>
            <person name="Zheng D."/>
            <person name="Pang J."/>
            <person name="Liu Y."/>
            <person name="Luo S."/>
            <person name="Meng S."/>
            <person name="Qian L."/>
            <person name="Wei D."/>
            <person name="Dai S."/>
            <person name="Zhou R."/>
        </authorList>
    </citation>
    <scope>NUCLEOTIDE SEQUENCE [LARGE SCALE GENOMIC DNA]</scope>
    <source>
        <strain evidence="1">BV-YZ2020</strain>
    </source>
</reference>
<sequence length="277" mass="31180">MIGCCSTLKRSQNLDYRLLSMLDSCKSMYHIKQVHAQLITRGLILHPVPANKLLKLLSFSSFGSLSYAHLVFDQIPHPDLFIYNTLIKAHASSPASSQHNSLTVFRSMSRDSSLLPNQYSFVFVFNACGNGLGVVEGEQVRVHAIKLGLDNNIFVTNSLIGMYGKWGFVEESRRIFDDSITRDVYSWNTTIAAYVGSGKIDEAKELFDKMPERDFVSWTTIIAGYVQGGCFMEGLDLFHKMLQEGPKPNEYTLHVDNEVKVRDMEAQLLNSCQFSDA</sequence>